<name>A0A261S4N7_9BORD</name>
<dbReference type="OrthoDB" id="9017479at2"/>
<protein>
    <recommendedName>
        <fullName evidence="1">Rap1a immunity protein domain-containing protein</fullName>
    </recommendedName>
</protein>
<reference evidence="3" key="1">
    <citation type="submission" date="2017-05" db="EMBL/GenBank/DDBJ databases">
        <title>Complete and WGS of Bordetella genogroups.</title>
        <authorList>
            <person name="Spilker T."/>
            <person name="Lipuma J."/>
        </authorList>
    </citation>
    <scope>NUCLEOTIDE SEQUENCE [LARGE SCALE GENOMIC DNA]</scope>
    <source>
        <strain evidence="3">AU16122</strain>
    </source>
</reference>
<evidence type="ECO:0000313" key="3">
    <source>
        <dbReference type="Proteomes" id="UP000216020"/>
    </source>
</evidence>
<gene>
    <name evidence="2" type="ORF">CAL29_17965</name>
</gene>
<sequence length="120" mass="13001">MSAAAQPTPASTAMDETRTWHLTGAELAEALQGKGKLPNPPQDESQKRLFSSAYGQAYIAGIADQSQGKIWCTRTGVLPHELSDRVYTYLSSLPATRLRGNAGPLVGEALARSFPCKRRR</sequence>
<dbReference type="EMBL" id="NEVM01000005">
    <property type="protein sequence ID" value="OZI32328.1"/>
    <property type="molecule type" value="Genomic_DNA"/>
</dbReference>
<evidence type="ECO:0000259" key="1">
    <source>
        <dbReference type="Pfam" id="PF18602"/>
    </source>
</evidence>
<dbReference type="Gene3D" id="1.10.890.40">
    <property type="match status" value="1"/>
</dbReference>
<feature type="domain" description="Rap1a immunity protein" evidence="1">
    <location>
        <begin position="23"/>
        <end position="116"/>
    </location>
</feature>
<accession>A0A261S4N7</accession>
<organism evidence="2 3">
    <name type="scientific">Bordetella genomosp. 10</name>
    <dbReference type="NCBI Taxonomy" id="1416804"/>
    <lineage>
        <taxon>Bacteria</taxon>
        <taxon>Pseudomonadati</taxon>
        <taxon>Pseudomonadota</taxon>
        <taxon>Betaproteobacteria</taxon>
        <taxon>Burkholderiales</taxon>
        <taxon>Alcaligenaceae</taxon>
        <taxon>Bordetella</taxon>
    </lineage>
</organism>
<evidence type="ECO:0000313" key="2">
    <source>
        <dbReference type="EMBL" id="OZI32328.1"/>
    </source>
</evidence>
<dbReference type="Proteomes" id="UP000216020">
    <property type="component" value="Unassembled WGS sequence"/>
</dbReference>
<comment type="caution">
    <text evidence="2">The sequence shown here is derived from an EMBL/GenBank/DDBJ whole genome shotgun (WGS) entry which is preliminary data.</text>
</comment>
<dbReference type="Pfam" id="PF18602">
    <property type="entry name" value="Rap1a"/>
    <property type="match status" value="1"/>
</dbReference>
<proteinExistence type="predicted"/>
<dbReference type="AlphaFoldDB" id="A0A261S4N7"/>
<keyword evidence="3" id="KW-1185">Reference proteome</keyword>
<dbReference type="InterPro" id="IPR041238">
    <property type="entry name" value="Rap1a"/>
</dbReference>